<dbReference type="InterPro" id="IPR011335">
    <property type="entry name" value="Restrct_endonuc-II-like"/>
</dbReference>
<proteinExistence type="predicted"/>
<evidence type="ECO:0000259" key="1">
    <source>
        <dbReference type="Pfam" id="PF04480"/>
    </source>
</evidence>
<dbReference type="PANTHER" id="PTHR38590:SF1">
    <property type="entry name" value="BLL0828 PROTEIN"/>
    <property type="match status" value="1"/>
</dbReference>
<dbReference type="Gene3D" id="3.40.960.10">
    <property type="entry name" value="VSR Endonuclease"/>
    <property type="match status" value="1"/>
</dbReference>
<dbReference type="OrthoDB" id="9798754at2"/>
<dbReference type="AlphaFoldDB" id="A0A328B423"/>
<dbReference type="InterPro" id="IPR047216">
    <property type="entry name" value="Endonuclease_DUF559_bact"/>
</dbReference>
<gene>
    <name evidence="2" type="ORF">DJ019_20670</name>
</gene>
<dbReference type="Proteomes" id="UP000249524">
    <property type="component" value="Unassembled WGS sequence"/>
</dbReference>
<comment type="caution">
    <text evidence="2">The sequence shown here is derived from an EMBL/GenBank/DDBJ whole genome shotgun (WGS) entry which is preliminary data.</text>
</comment>
<accession>A0A328B423</accession>
<dbReference type="EMBL" id="QFYS01000035">
    <property type="protein sequence ID" value="RAK61903.1"/>
    <property type="molecule type" value="Genomic_DNA"/>
</dbReference>
<dbReference type="PANTHER" id="PTHR38590">
    <property type="entry name" value="BLL0828 PROTEIN"/>
    <property type="match status" value="1"/>
</dbReference>
<dbReference type="Pfam" id="PF04480">
    <property type="entry name" value="DUF559"/>
    <property type="match status" value="1"/>
</dbReference>
<reference evidence="2 3" key="1">
    <citation type="submission" date="2018-05" db="EMBL/GenBank/DDBJ databases">
        <authorList>
            <person name="Lanie J.A."/>
            <person name="Ng W.-L."/>
            <person name="Kazmierczak K.M."/>
            <person name="Andrzejewski T.M."/>
            <person name="Davidsen T.M."/>
            <person name="Wayne K.J."/>
            <person name="Tettelin H."/>
            <person name="Glass J.I."/>
            <person name="Rusch D."/>
            <person name="Podicherti R."/>
            <person name="Tsui H.-C.T."/>
            <person name="Winkler M.E."/>
        </authorList>
    </citation>
    <scope>NUCLEOTIDE SEQUENCE [LARGE SCALE GENOMIC DNA]</scope>
    <source>
        <strain evidence="2 3">BUT-10</strain>
    </source>
</reference>
<name>A0A328B423_9CAUL</name>
<evidence type="ECO:0000313" key="2">
    <source>
        <dbReference type="EMBL" id="RAK61903.1"/>
    </source>
</evidence>
<keyword evidence="3" id="KW-1185">Reference proteome</keyword>
<dbReference type="InterPro" id="IPR007569">
    <property type="entry name" value="DUF559"/>
</dbReference>
<protein>
    <recommendedName>
        <fullName evidence="1">DUF559 domain-containing protein</fullName>
    </recommendedName>
</protein>
<evidence type="ECO:0000313" key="3">
    <source>
        <dbReference type="Proteomes" id="UP000249524"/>
    </source>
</evidence>
<feature type="domain" description="DUF559" evidence="1">
    <location>
        <begin position="7"/>
        <end position="114"/>
    </location>
</feature>
<organism evidence="2 3">
    <name type="scientific">Phenylobacterium kunshanense</name>
    <dbReference type="NCBI Taxonomy" id="1445034"/>
    <lineage>
        <taxon>Bacteria</taxon>
        <taxon>Pseudomonadati</taxon>
        <taxon>Pseudomonadota</taxon>
        <taxon>Alphaproteobacteria</taxon>
        <taxon>Caulobacterales</taxon>
        <taxon>Caulobacteraceae</taxon>
        <taxon>Phenylobacterium</taxon>
    </lineage>
</organism>
<sequence>MDAPRPTKDRARSLRRTMSLPEVLLWRVLKGRKMEGLHFRKQHPVGPYVLDFYCDARKLAVEVDGGSHGFGDRPDRDDRRDAWLAERGIRTWRLPASLVLRSVDDAARTIWARLEEED</sequence>
<dbReference type="SUPFAM" id="SSF52980">
    <property type="entry name" value="Restriction endonuclease-like"/>
    <property type="match status" value="1"/>
</dbReference>